<keyword evidence="3" id="KW-1185">Reference proteome</keyword>
<dbReference type="RefSeq" id="WP_260763805.1">
    <property type="nucleotide sequence ID" value="NZ_CP045921.1"/>
</dbReference>
<dbReference type="EMBL" id="CP045921">
    <property type="protein sequence ID" value="QHN42459.1"/>
    <property type="molecule type" value="Genomic_DNA"/>
</dbReference>
<evidence type="ECO:0000313" key="3">
    <source>
        <dbReference type="Proteomes" id="UP001059824"/>
    </source>
</evidence>
<proteinExistence type="predicted"/>
<sequence length="142" mass="15505">MQPELSPGPRSYEQQPVPQVESYDVPPNFASPETFPSASPERVEQRSAVELAPPPPAAVPMPAMPLPPVPQTPVAIPAPDPSTANPIAANDDDVIEKEWVDRAKQVIIQTKDNPYAREKAIGELQRDYLAKRYGRQIGASDD</sequence>
<organism evidence="2 3">
    <name type="scientific">Candidatus Mycosynbacter amalyticus</name>
    <dbReference type="NCBI Taxonomy" id="2665156"/>
    <lineage>
        <taxon>Bacteria</taxon>
        <taxon>Candidatus Saccharimonadota</taxon>
        <taxon>Candidatus Saccharimonadota incertae sedis</taxon>
        <taxon>Candidatus Mycosynbacter</taxon>
    </lineage>
</organism>
<name>A0A857MMF7_9BACT</name>
<feature type="compositionally biased region" description="Pro residues" evidence="1">
    <location>
        <begin position="52"/>
        <end position="80"/>
    </location>
</feature>
<gene>
    <name evidence="2" type="ORF">GII36_01155</name>
</gene>
<accession>A0A857MMF7</accession>
<evidence type="ECO:0000256" key="1">
    <source>
        <dbReference type="SAM" id="MobiDB-lite"/>
    </source>
</evidence>
<evidence type="ECO:0000313" key="2">
    <source>
        <dbReference type="EMBL" id="QHN42459.1"/>
    </source>
</evidence>
<reference evidence="2" key="1">
    <citation type="journal article" date="2021" name="Nat. Microbiol.">
        <title>Cocultivation of an ultrasmall environmental parasitic bacterium with lytic ability against bacteria associated with wastewater foams.</title>
        <authorList>
            <person name="Batinovic S."/>
            <person name="Rose J.J.A."/>
            <person name="Ratcliffe J."/>
            <person name="Seviour R.J."/>
            <person name="Petrovski S."/>
        </authorList>
    </citation>
    <scope>NUCLEOTIDE SEQUENCE</scope>
    <source>
        <strain evidence="2">JR1</strain>
    </source>
</reference>
<protein>
    <submittedName>
        <fullName evidence="2">Uncharacterized protein</fullName>
    </submittedName>
</protein>
<dbReference type="AlphaFoldDB" id="A0A857MMF7"/>
<feature type="region of interest" description="Disordered" evidence="1">
    <location>
        <begin position="1"/>
        <end position="90"/>
    </location>
</feature>
<dbReference type="KEGG" id="mama:GII36_01155"/>
<dbReference type="Proteomes" id="UP001059824">
    <property type="component" value="Chromosome"/>
</dbReference>